<dbReference type="EMBL" id="JAACFV010000029">
    <property type="protein sequence ID" value="KAF7510544.1"/>
    <property type="molecule type" value="Genomic_DNA"/>
</dbReference>
<dbReference type="PANTHER" id="PTHR37488">
    <property type="entry name" value="DUF1275 DOMAIN-CONTAINING PROTEIN"/>
    <property type="match status" value="1"/>
</dbReference>
<dbReference type="Pfam" id="PF06912">
    <property type="entry name" value="DUF1275"/>
    <property type="match status" value="1"/>
</dbReference>
<keyword evidence="4" id="KW-1185">Reference proteome</keyword>
<keyword evidence="2" id="KW-0472">Membrane</keyword>
<evidence type="ECO:0000313" key="4">
    <source>
        <dbReference type="Proteomes" id="UP000606974"/>
    </source>
</evidence>
<organism evidence="3 4">
    <name type="scientific">Endocarpon pusillum</name>
    <dbReference type="NCBI Taxonomy" id="364733"/>
    <lineage>
        <taxon>Eukaryota</taxon>
        <taxon>Fungi</taxon>
        <taxon>Dikarya</taxon>
        <taxon>Ascomycota</taxon>
        <taxon>Pezizomycotina</taxon>
        <taxon>Eurotiomycetes</taxon>
        <taxon>Chaetothyriomycetidae</taxon>
        <taxon>Verrucariales</taxon>
        <taxon>Verrucariaceae</taxon>
        <taxon>Endocarpon</taxon>
    </lineage>
</organism>
<accession>A0A8H7ANB4</accession>
<comment type="caution">
    <text evidence="3">The sequence shown here is derived from an EMBL/GenBank/DDBJ whole genome shotgun (WGS) entry which is preliminary data.</text>
</comment>
<dbReference type="Proteomes" id="UP000606974">
    <property type="component" value="Unassembled WGS sequence"/>
</dbReference>
<dbReference type="PANTHER" id="PTHR37488:SF7">
    <property type="entry name" value="DUF1275 DOMAIN PROTEIN"/>
    <property type="match status" value="1"/>
</dbReference>
<feature type="transmembrane region" description="Helical" evidence="2">
    <location>
        <begin position="103"/>
        <end position="123"/>
    </location>
</feature>
<keyword evidence="2" id="KW-1133">Transmembrane helix</keyword>
<evidence type="ECO:0008006" key="5">
    <source>
        <dbReference type="Google" id="ProtNLM"/>
    </source>
</evidence>
<reference evidence="3" key="1">
    <citation type="submission" date="2020-02" db="EMBL/GenBank/DDBJ databases">
        <authorList>
            <person name="Palmer J.M."/>
        </authorList>
    </citation>
    <scope>NUCLEOTIDE SEQUENCE</scope>
    <source>
        <strain evidence="3">EPUS1.4</strain>
        <tissue evidence="3">Thallus</tissue>
    </source>
</reference>
<feature type="transmembrane region" description="Helical" evidence="2">
    <location>
        <begin position="49"/>
        <end position="65"/>
    </location>
</feature>
<protein>
    <recommendedName>
        <fullName evidence="5">DUF1275 domain protein</fullName>
    </recommendedName>
</protein>
<sequence length="297" mass="32293">MVSEGTEAGYGTMQEPCESNASPMTLKPNTHESFVVRLKLRMKSEVKPQGTYLFLISLFFVTGLVDSAAYNIWSCFVSMQTGNTVFVGLGVSGQPVSSPAFAWTKSLLSIICFMLGAFCFSTFHRKLGSTRRGTLVTSFLFQAAVTLVVAILVTTKVVSSHVSRSRRDDPEAGVWILTMSRDINWKDLAPISLLSFQAAGQVVTSRALRHNDLPTAVVTSMLCDTMSDAQLLTGGVLENAKRNRRVVSAILLFLGAMVGGFLTRSWVGLAGVLFIAATLKALMVIAWLLWPHAKENS</sequence>
<evidence type="ECO:0000256" key="1">
    <source>
        <dbReference type="SAM" id="MobiDB-lite"/>
    </source>
</evidence>
<evidence type="ECO:0000313" key="3">
    <source>
        <dbReference type="EMBL" id="KAF7510544.1"/>
    </source>
</evidence>
<feature type="transmembrane region" description="Helical" evidence="2">
    <location>
        <begin position="135"/>
        <end position="158"/>
    </location>
</feature>
<evidence type="ECO:0000256" key="2">
    <source>
        <dbReference type="SAM" id="Phobius"/>
    </source>
</evidence>
<keyword evidence="2" id="KW-0812">Transmembrane</keyword>
<feature type="transmembrane region" description="Helical" evidence="2">
    <location>
        <begin position="269"/>
        <end position="290"/>
    </location>
</feature>
<dbReference type="InterPro" id="IPR010699">
    <property type="entry name" value="DUF1275"/>
</dbReference>
<dbReference type="AlphaFoldDB" id="A0A8H7ANB4"/>
<feature type="transmembrane region" description="Helical" evidence="2">
    <location>
        <begin position="246"/>
        <end position="263"/>
    </location>
</feature>
<gene>
    <name evidence="3" type="ORF">GJ744_006390</name>
</gene>
<name>A0A8H7ANB4_9EURO</name>
<dbReference type="OrthoDB" id="5288586at2759"/>
<feature type="compositionally biased region" description="Polar residues" evidence="1">
    <location>
        <begin position="17"/>
        <end position="26"/>
    </location>
</feature>
<feature type="region of interest" description="Disordered" evidence="1">
    <location>
        <begin position="1"/>
        <end position="26"/>
    </location>
</feature>
<proteinExistence type="predicted"/>